<dbReference type="Pfam" id="PF03749">
    <property type="entry name" value="SfsA"/>
    <property type="match status" value="1"/>
</dbReference>
<feature type="domain" description="Sugar fermentation stimulation protein C-terminal" evidence="2">
    <location>
        <begin position="84"/>
        <end position="235"/>
    </location>
</feature>
<dbReference type="InterPro" id="IPR005224">
    <property type="entry name" value="SfsA"/>
</dbReference>
<protein>
    <recommendedName>
        <fullName evidence="1">Sugar fermentation stimulation protein homolog</fullName>
    </recommendedName>
</protein>
<keyword evidence="5" id="KW-1185">Reference proteome</keyword>
<evidence type="ECO:0000259" key="2">
    <source>
        <dbReference type="Pfam" id="PF03749"/>
    </source>
</evidence>
<evidence type="ECO:0000313" key="5">
    <source>
        <dbReference type="Proteomes" id="UP000004263"/>
    </source>
</evidence>
<dbReference type="AlphaFoldDB" id="Q1N102"/>
<dbReference type="STRING" id="207949.RED65_13962"/>
<feature type="domain" description="SfsA N-terminal OB" evidence="3">
    <location>
        <begin position="13"/>
        <end position="80"/>
    </location>
</feature>
<evidence type="ECO:0000256" key="1">
    <source>
        <dbReference type="HAMAP-Rule" id="MF_00095"/>
    </source>
</evidence>
<dbReference type="PANTHER" id="PTHR30545:SF2">
    <property type="entry name" value="SUGAR FERMENTATION STIMULATION PROTEIN A"/>
    <property type="match status" value="1"/>
</dbReference>
<dbReference type="HOGENOM" id="CLU_052299_2_0_6"/>
<dbReference type="EMBL" id="AAQH01000012">
    <property type="protein sequence ID" value="EAT11872.1"/>
    <property type="molecule type" value="Genomic_DNA"/>
</dbReference>
<dbReference type="Gene3D" id="3.40.1350.60">
    <property type="match status" value="1"/>
</dbReference>
<dbReference type="Proteomes" id="UP000004263">
    <property type="component" value="Unassembled WGS sequence"/>
</dbReference>
<dbReference type="OrthoDB" id="9802365at2"/>
<dbReference type="PANTHER" id="PTHR30545">
    <property type="entry name" value="SUGAR FERMENTATION STIMULATION PROTEIN A"/>
    <property type="match status" value="1"/>
</dbReference>
<dbReference type="FunFam" id="3.40.1350.60:FF:000001">
    <property type="entry name" value="Sugar fermentation stimulation protein A"/>
    <property type="match status" value="1"/>
</dbReference>
<dbReference type="CDD" id="cd22359">
    <property type="entry name" value="SfsA-like_bacterial"/>
    <property type="match status" value="1"/>
</dbReference>
<evidence type="ECO:0000313" key="4">
    <source>
        <dbReference type="EMBL" id="EAT11872.1"/>
    </source>
</evidence>
<comment type="similarity">
    <text evidence="1">Belongs to the SfsA family.</text>
</comment>
<dbReference type="RefSeq" id="WP_007017907.1">
    <property type="nucleotide sequence ID" value="NZ_CH724115.1"/>
</dbReference>
<dbReference type="InterPro" id="IPR041465">
    <property type="entry name" value="SfsA_N"/>
</dbReference>
<proteinExistence type="inferred from homology"/>
<dbReference type="Gene3D" id="2.40.50.580">
    <property type="match status" value="1"/>
</dbReference>
<dbReference type="HAMAP" id="MF_00095">
    <property type="entry name" value="SfsA"/>
    <property type="match status" value="1"/>
</dbReference>
<gene>
    <name evidence="1" type="primary">sfsA</name>
    <name evidence="4" type="ORF">RED65_13962</name>
</gene>
<dbReference type="Pfam" id="PF17746">
    <property type="entry name" value="SfsA_N"/>
    <property type="match status" value="1"/>
</dbReference>
<sequence>MKFDFPLQQGIWIKRYKRFMVDLDIGKADVLTVHSANTGSMKNCYVEGGKAWFWDSGNEKRKYPHSLELTETPSGHIACINTSRPNYLVKEAIENGTVKELQGYETLKMEVKYGDENSRIDIFLTGNNKNVYVEVKNTTLLEATLNGQPNGDGSLEEGVGFFPDSVSDRASKHLRELMRMVDQGNEAVIFFCVNHTGIKQVRPADHIDKTYGKLLREAKQKGVHLLAYKSEISDTEIKLVESIPVVLDD</sequence>
<evidence type="ECO:0000259" key="3">
    <source>
        <dbReference type="Pfam" id="PF17746"/>
    </source>
</evidence>
<comment type="caution">
    <text evidence="4">The sequence shown here is derived from an EMBL/GenBank/DDBJ whole genome shotgun (WGS) entry which is preliminary data.</text>
</comment>
<dbReference type="GO" id="GO:0003677">
    <property type="term" value="F:DNA binding"/>
    <property type="evidence" value="ECO:0007669"/>
    <property type="project" value="InterPro"/>
</dbReference>
<name>Q1N102_9GAMM</name>
<accession>Q1N102</accession>
<reference evidence="4 5" key="1">
    <citation type="submission" date="2006-03" db="EMBL/GenBank/DDBJ databases">
        <authorList>
            <person name="Pinhassi J."/>
            <person name="Pedros-Alio C."/>
            <person name="Ferriera S."/>
            <person name="Johnson J."/>
            <person name="Kravitz S."/>
            <person name="Halpern A."/>
            <person name="Remington K."/>
            <person name="Beeson K."/>
            <person name="Tran B."/>
            <person name="Rogers Y.-H."/>
            <person name="Friedman R."/>
            <person name="Venter J.C."/>
        </authorList>
    </citation>
    <scope>NUCLEOTIDE SEQUENCE [LARGE SCALE GENOMIC DNA]</scope>
    <source>
        <strain evidence="4 5">RED65</strain>
    </source>
</reference>
<dbReference type="InterPro" id="IPR040452">
    <property type="entry name" value="SfsA_C"/>
</dbReference>
<organism evidence="4 5">
    <name type="scientific">Bermanella marisrubri</name>
    <dbReference type="NCBI Taxonomy" id="207949"/>
    <lineage>
        <taxon>Bacteria</taxon>
        <taxon>Pseudomonadati</taxon>
        <taxon>Pseudomonadota</taxon>
        <taxon>Gammaproteobacteria</taxon>
        <taxon>Oceanospirillales</taxon>
        <taxon>Oceanospirillaceae</taxon>
        <taxon>Bermanella</taxon>
    </lineage>
</organism>
<dbReference type="NCBIfam" id="TIGR00230">
    <property type="entry name" value="sfsA"/>
    <property type="match status" value="1"/>
</dbReference>